<dbReference type="eggNOG" id="ENOG502QUJC">
    <property type="taxonomic scope" value="Eukaryota"/>
</dbReference>
<feature type="region of interest" description="Disordered" evidence="2">
    <location>
        <begin position="970"/>
        <end position="1004"/>
    </location>
</feature>
<feature type="coiled-coil region" evidence="1">
    <location>
        <begin position="283"/>
        <end position="339"/>
    </location>
</feature>
<feature type="compositionally biased region" description="Acidic residues" evidence="2">
    <location>
        <begin position="1155"/>
        <end position="1173"/>
    </location>
</feature>
<evidence type="ECO:0000256" key="2">
    <source>
        <dbReference type="SAM" id="MobiDB-lite"/>
    </source>
</evidence>
<reference evidence="4" key="2">
    <citation type="submission" date="2010-04" db="EMBL/GenBank/DDBJ databases">
        <authorList>
            <person name="Buell R."/>
            <person name="Hamilton J."/>
            <person name="Hostetler J."/>
        </authorList>
    </citation>
    <scope>NUCLEOTIDE SEQUENCE [LARGE SCALE GENOMIC DNA]</scope>
    <source>
        <strain evidence="4">DAOM:BR144</strain>
    </source>
</reference>
<feature type="compositionally biased region" description="Polar residues" evidence="2">
    <location>
        <begin position="1101"/>
        <end position="1117"/>
    </location>
</feature>
<evidence type="ECO:0008006" key="5">
    <source>
        <dbReference type="Google" id="ProtNLM"/>
    </source>
</evidence>
<dbReference type="STRING" id="431595.K3X043"/>
<dbReference type="OMA" id="QVIHEYM"/>
<keyword evidence="4" id="KW-1185">Reference proteome</keyword>
<feature type="region of interest" description="Disordered" evidence="2">
    <location>
        <begin position="1097"/>
        <end position="1138"/>
    </location>
</feature>
<evidence type="ECO:0000313" key="3">
    <source>
        <dbReference type="EnsemblProtists" id="PYU1_T010592"/>
    </source>
</evidence>
<feature type="compositionally biased region" description="Polar residues" evidence="2">
    <location>
        <begin position="973"/>
        <end position="986"/>
    </location>
</feature>
<dbReference type="HOGENOM" id="CLU_008857_0_0_1"/>
<reference evidence="4" key="1">
    <citation type="journal article" date="2010" name="Genome Biol.">
        <title>Genome sequence of the necrotrophic plant pathogen Pythium ultimum reveals original pathogenicity mechanisms and effector repertoire.</title>
        <authorList>
            <person name="Levesque C.A."/>
            <person name="Brouwer H."/>
            <person name="Cano L."/>
            <person name="Hamilton J.P."/>
            <person name="Holt C."/>
            <person name="Huitema E."/>
            <person name="Raffaele S."/>
            <person name="Robideau G.P."/>
            <person name="Thines M."/>
            <person name="Win J."/>
            <person name="Zerillo M.M."/>
            <person name="Beakes G.W."/>
            <person name="Boore J.L."/>
            <person name="Busam D."/>
            <person name="Dumas B."/>
            <person name="Ferriera S."/>
            <person name="Fuerstenberg S.I."/>
            <person name="Gachon C.M."/>
            <person name="Gaulin E."/>
            <person name="Govers F."/>
            <person name="Grenville-Briggs L."/>
            <person name="Horner N."/>
            <person name="Hostetler J."/>
            <person name="Jiang R.H."/>
            <person name="Johnson J."/>
            <person name="Krajaejun T."/>
            <person name="Lin H."/>
            <person name="Meijer H.J."/>
            <person name="Moore B."/>
            <person name="Morris P."/>
            <person name="Phuntmart V."/>
            <person name="Puiu D."/>
            <person name="Shetty J."/>
            <person name="Stajich J.E."/>
            <person name="Tripathy S."/>
            <person name="Wawra S."/>
            <person name="van West P."/>
            <person name="Whitty B.R."/>
            <person name="Coutinho P.M."/>
            <person name="Henrissat B."/>
            <person name="Martin F."/>
            <person name="Thomas P.D."/>
            <person name="Tyler B.M."/>
            <person name="De Vries R.P."/>
            <person name="Kamoun S."/>
            <person name="Yandell M."/>
            <person name="Tisserat N."/>
            <person name="Buell C.R."/>
        </authorList>
    </citation>
    <scope>NUCLEOTIDE SEQUENCE</scope>
    <source>
        <strain evidence="4">DAOM:BR144</strain>
    </source>
</reference>
<dbReference type="EMBL" id="GL376596">
    <property type="status" value="NOT_ANNOTATED_CDS"/>
    <property type="molecule type" value="Genomic_DNA"/>
</dbReference>
<feature type="compositionally biased region" description="Low complexity" evidence="2">
    <location>
        <begin position="1203"/>
        <end position="1212"/>
    </location>
</feature>
<sequence length="1222" mass="136419">MNRSPARTPRSPAATLSAAKLSVATTTTTYPPSPGSTRGQVPPRGHGTSLLHDALSPSGKQILQDFLDTAADPHDEGDDFIGHNRRATALFAHERHESVLSKTLAIHDENGSNSFVQIQCNTRPFCLNLVEKRGEIVVTGFTPDLRSGTAKGVIEKSGRVLPGDVLVAINDEMDALTNVKSTVDALMDAQLPAVLTFRRVPVVKTTLGEYSTADIQRNLELRGSTLLNTHSVEDAALLVQAVIEVLGDTKATTPLATYIPRVEKLIASPHSGAFHGESKRLHIERIQQMMQSIHRLVEAQQKEQLRQWNTVKPSNHKRIEILARQRANIDKKLETMRANPSDLHPDNHAVWQEYIELRHLSSQMRDSVEKAKREHYLPNVEGYNLRFGNDGIYVGIGDIWIPSFYAKFTVETRSSAPHLFVHLSTPATHGLKLRAKNFTLSTEGRLPSFHCDELNIEAQLIADIPLVFDDIHGWSVPQEELHVKLMSLIYYERQANSTKKGQNHDVVMKMFINRLLPSVVRHAAQNLLCGELGPLLESRSAQVFLSGEIKIQGRKLALYDISLNPADLDSSSSRKDRDLTEEARDMMTISEDEASVLYSVFRSMTDPPPTKKKTFSFSPPSEPKRLSIRSLLNYFEQFKTFPHLRALTCELWSQNMELLSSSSPSRVSQSPAGGASVSCSSFGLLFKNLELLNEYPVDVSISLLDMTFRLDLCEGAATYYTTLQRIIRQEMDSTAIGLANFDSMRDGTFLENKLESLDAQYEEINRLLAFITTNVDDCGVILRGGMPAGFMSEMMLEATDLACKGPCGGSFTIPLTDLANLQNGVELDPKKDEKDELVSATALTHENGALVFSKFLLQPNSEGDSLDEEKVPSHGDASNYLPSDRLQVRVTNTSARVLFELPTELERLEGRTSFVPFSFALVTNEANEPPRLKIETGEFAKCQYKAEQITMRGSVWQFMKKGKESAANVLHPETSTSVKGTDQSPAQPGRKKMPEAQEEEESGSVWEDYVESPFFSLKFYFFTSCQVTREHMYWSIKSASLTEPKVAQMKLRVSLVLLLQDFGMMSMTNATESTRRRKRDAQFRRALLQKTAFESRHGHTMSFSDRGTQFSRASVTETNDEFDRLSESMTSVDADSYDHTEKDDFQFHNGIEAFEEEDSGEEDSDDEDEEDDELRALNAEFGSKGSQHEQIAASSESERGRASSETTAASAANLHKQTSVFF</sequence>
<feature type="region of interest" description="Disordered" evidence="2">
    <location>
        <begin position="1155"/>
        <end position="1222"/>
    </location>
</feature>
<protein>
    <recommendedName>
        <fullName evidence="5">PDZ domain-containing protein</fullName>
    </recommendedName>
</protein>
<dbReference type="VEuPathDB" id="FungiDB:PYU1_G010569"/>
<dbReference type="Proteomes" id="UP000019132">
    <property type="component" value="Unassembled WGS sequence"/>
</dbReference>
<dbReference type="EnsemblProtists" id="PYU1_T010592">
    <property type="protein sequence ID" value="PYU1_T010592"/>
    <property type="gene ID" value="PYU1_G010569"/>
</dbReference>
<accession>K3X043</accession>
<feature type="coiled-coil region" evidence="1">
    <location>
        <begin position="747"/>
        <end position="774"/>
    </location>
</feature>
<organism evidence="3 4">
    <name type="scientific">Globisporangium ultimum (strain ATCC 200006 / CBS 805.95 / DAOM BR144)</name>
    <name type="common">Pythium ultimum</name>
    <dbReference type="NCBI Taxonomy" id="431595"/>
    <lineage>
        <taxon>Eukaryota</taxon>
        <taxon>Sar</taxon>
        <taxon>Stramenopiles</taxon>
        <taxon>Oomycota</taxon>
        <taxon>Peronosporomycetes</taxon>
        <taxon>Pythiales</taxon>
        <taxon>Pythiaceae</taxon>
        <taxon>Globisporangium</taxon>
    </lineage>
</organism>
<evidence type="ECO:0000313" key="4">
    <source>
        <dbReference type="Proteomes" id="UP000019132"/>
    </source>
</evidence>
<feature type="region of interest" description="Disordered" evidence="2">
    <location>
        <begin position="25"/>
        <end position="54"/>
    </location>
</feature>
<proteinExistence type="predicted"/>
<reference evidence="3" key="3">
    <citation type="submission" date="2015-02" db="UniProtKB">
        <authorList>
            <consortium name="EnsemblProtists"/>
        </authorList>
    </citation>
    <scope>IDENTIFICATION</scope>
    <source>
        <strain evidence="3">DAOM BR144</strain>
    </source>
</reference>
<name>K3X043_GLOUD</name>
<dbReference type="AlphaFoldDB" id="K3X043"/>
<evidence type="ECO:0000256" key="1">
    <source>
        <dbReference type="SAM" id="Coils"/>
    </source>
</evidence>
<keyword evidence="1" id="KW-0175">Coiled coil</keyword>
<dbReference type="InParanoid" id="K3X043"/>